<gene>
    <name evidence="1" type="ORF">F1C12_21660</name>
</gene>
<geneLocation type="plasmid" evidence="1 2">
    <name>unnamed1</name>
</geneLocation>
<dbReference type="KEGG" id="lse:F1C12_21660"/>
<organism evidence="1 2">
    <name type="scientific">Leifsonia shinshuensis</name>
    <dbReference type="NCBI Taxonomy" id="150026"/>
    <lineage>
        <taxon>Bacteria</taxon>
        <taxon>Bacillati</taxon>
        <taxon>Actinomycetota</taxon>
        <taxon>Actinomycetes</taxon>
        <taxon>Micrococcales</taxon>
        <taxon>Microbacteriaceae</taxon>
        <taxon>Leifsonia</taxon>
    </lineage>
</organism>
<evidence type="ECO:0008006" key="3">
    <source>
        <dbReference type="Google" id="ProtNLM"/>
    </source>
</evidence>
<sequence length="204" mass="23184">MSGREKTPLGPLTLPGTVAEHEHRLGAHGEEIEYLSGAVGSIGGQVTKIVDWLETRPGGPWSWRTLDREAAKELWMELYDWVNWLRDRYLVALTDETHRLINDWYKHPVAVELLTALMVSHQYVYRRTRAAPSFDLVEWHERCLWPTFARMRSLGLFPANHRTDEPWTPEAPLKRVDDSGNFADFLVSDLEGRPEPAPGGGGAS</sequence>
<keyword evidence="1" id="KW-0614">Plasmid</keyword>
<reference evidence="2" key="1">
    <citation type="submission" date="2019-09" db="EMBL/GenBank/DDBJ databases">
        <title>Antimicrobial potential of Antarctic Bacteria.</title>
        <authorList>
            <person name="Benaud N."/>
            <person name="Edwards R.J."/>
            <person name="Ferrari B.C."/>
        </authorList>
    </citation>
    <scope>NUCLEOTIDE SEQUENCE [LARGE SCALE GENOMIC DNA]</scope>
    <source>
        <strain evidence="2">INR9</strain>
        <plasmid evidence="2">unnamed1</plasmid>
    </source>
</reference>
<dbReference type="RefSeq" id="WP_185279166.1">
    <property type="nucleotide sequence ID" value="NZ_CP043642.1"/>
</dbReference>
<dbReference type="AlphaFoldDB" id="A0A7G6YHC9"/>
<protein>
    <recommendedName>
        <fullName evidence="3">DUF4913 domain-containing protein</fullName>
    </recommendedName>
</protein>
<dbReference type="Proteomes" id="UP000515511">
    <property type="component" value="Plasmid unnamed1"/>
</dbReference>
<evidence type="ECO:0000313" key="2">
    <source>
        <dbReference type="Proteomes" id="UP000515511"/>
    </source>
</evidence>
<dbReference type="EMBL" id="CP043642">
    <property type="protein sequence ID" value="QNE37894.1"/>
    <property type="molecule type" value="Genomic_DNA"/>
</dbReference>
<accession>A0A7G6YHC9</accession>
<name>A0A7G6YHC9_9MICO</name>
<evidence type="ECO:0000313" key="1">
    <source>
        <dbReference type="EMBL" id="QNE37894.1"/>
    </source>
</evidence>
<proteinExistence type="predicted"/>